<dbReference type="STRING" id="1182545.A0A072P6Z2"/>
<dbReference type="OrthoDB" id="445007at2759"/>
<dbReference type="InterPro" id="IPR023116">
    <property type="entry name" value="Phosphonoacetate_hydro_insert"/>
</dbReference>
<name>A0A072P6Z2_9EURO</name>
<feature type="domain" description="HD" evidence="1">
    <location>
        <begin position="36"/>
        <end position="115"/>
    </location>
</feature>
<dbReference type="InterPro" id="IPR012710">
    <property type="entry name" value="Phosphonoacetate_hydro"/>
</dbReference>
<dbReference type="Pfam" id="PF01966">
    <property type="entry name" value="HD"/>
    <property type="match status" value="1"/>
</dbReference>
<dbReference type="InterPro" id="IPR003607">
    <property type="entry name" value="HD/PDEase_dom"/>
</dbReference>
<protein>
    <recommendedName>
        <fullName evidence="1">HD domain-containing protein</fullName>
    </recommendedName>
</protein>
<dbReference type="Pfam" id="PF01663">
    <property type="entry name" value="Phosphodiest"/>
    <property type="match status" value="1"/>
</dbReference>
<dbReference type="Gene3D" id="3.40.720.10">
    <property type="entry name" value="Alkaline Phosphatase, subunit A"/>
    <property type="match status" value="1"/>
</dbReference>
<gene>
    <name evidence="2" type="ORF">A1O9_12700</name>
</gene>
<proteinExistence type="predicted"/>
<sequence length="610" mass="67227">MLPSIETHAESTINHLFSFITAQGHTDYIGEAVSQLEHSLQAAQLAVEAGADNETILASLLHDVGRFIPAADKMPAMIAPNGTYVGRESHEVLGEKYLRSLGFSDKICQLVGAHVMAKRYLSAVDKKYYDGLSQSSKTTLKFQGGTFTEDQVREAEKDPLLMAKLAVRRWDDMAKVPNQETLPLKYYEQMAKKSLVESRSAFELHGRTYKLPTRPTVAICIDGFDPEYLSRGIADGILPNMAAMVKSGFSTIANCTMPSLTNPNNVSIITGAPTSKHGIAGNFFLDRATREEHMVLDDSLLRGSTILEQMSNRGVRVAAVTAKEKLRAIINHGLDVKNAGAVCFSAQYAYKSTQEANGIEDVEKWLGRPTPTQYSGDLSLFVLEAGIKLLEEDKADLFYLTLSDYVQHKYAPGSKEANEFMSGIDQCIGRLIELGAVVAVTGDHGMSDKCNADGTPNVLFLETELNNKFGKDFARVICPITDPFVKHHGALGSFVRVHLNPKATVPVEEVLEFSRTFSQVIVALDGKAAAEKFEMPLDREGDFVVVSVKNAVIGSRQEEHDFANLKGHRLRSHGGLSEQQIPLLRSLPTKDQAGDRQWHNYDIFEILLNY</sequence>
<dbReference type="InterPro" id="IPR002591">
    <property type="entry name" value="Phosphodiest/P_Trfase"/>
</dbReference>
<dbReference type="CDD" id="cd00077">
    <property type="entry name" value="HDc"/>
    <property type="match status" value="1"/>
</dbReference>
<organism evidence="2 3">
    <name type="scientific">Exophiala aquamarina CBS 119918</name>
    <dbReference type="NCBI Taxonomy" id="1182545"/>
    <lineage>
        <taxon>Eukaryota</taxon>
        <taxon>Fungi</taxon>
        <taxon>Dikarya</taxon>
        <taxon>Ascomycota</taxon>
        <taxon>Pezizomycotina</taxon>
        <taxon>Eurotiomycetes</taxon>
        <taxon>Chaetothyriomycetidae</taxon>
        <taxon>Chaetothyriales</taxon>
        <taxon>Herpotrichiellaceae</taxon>
        <taxon>Exophiala</taxon>
    </lineage>
</organism>
<dbReference type="EMBL" id="AMGV01000025">
    <property type="protein sequence ID" value="KEF51350.1"/>
    <property type="molecule type" value="Genomic_DNA"/>
</dbReference>
<dbReference type="PANTHER" id="PTHR40202">
    <property type="match status" value="1"/>
</dbReference>
<evidence type="ECO:0000313" key="3">
    <source>
        <dbReference type="Proteomes" id="UP000027920"/>
    </source>
</evidence>
<dbReference type="Gene3D" id="1.10.3210.10">
    <property type="entry name" value="Hypothetical protein af1432"/>
    <property type="match status" value="1"/>
</dbReference>
<dbReference type="SUPFAM" id="SSF109604">
    <property type="entry name" value="HD-domain/PDEase-like"/>
    <property type="match status" value="1"/>
</dbReference>
<dbReference type="Gene3D" id="3.30.1360.110">
    <property type="entry name" value="Domain 2, Phosphonoacetate Hydrolase"/>
    <property type="match status" value="1"/>
</dbReference>
<dbReference type="VEuPathDB" id="FungiDB:A1O9_12700"/>
<dbReference type="SUPFAM" id="SSF53649">
    <property type="entry name" value="Alkaline phosphatase-like"/>
    <property type="match status" value="1"/>
</dbReference>
<dbReference type="GeneID" id="25287594"/>
<dbReference type="InterPro" id="IPR052567">
    <property type="entry name" value="OP_Dioxygenase"/>
</dbReference>
<evidence type="ECO:0000259" key="1">
    <source>
        <dbReference type="Pfam" id="PF01966"/>
    </source>
</evidence>
<dbReference type="HOGENOM" id="CLU_031297_2_0_1"/>
<dbReference type="RefSeq" id="XP_013253940.1">
    <property type="nucleotide sequence ID" value="XM_013398486.1"/>
</dbReference>
<dbReference type="AlphaFoldDB" id="A0A072P6Z2"/>
<accession>A0A072P6Z2</accession>
<comment type="caution">
    <text evidence="2">The sequence shown here is derived from an EMBL/GenBank/DDBJ whole genome shotgun (WGS) entry which is preliminary data.</text>
</comment>
<dbReference type="NCBIfam" id="TIGR02335">
    <property type="entry name" value="hydr_PhnA"/>
    <property type="match status" value="1"/>
</dbReference>
<dbReference type="Proteomes" id="UP000027920">
    <property type="component" value="Unassembled WGS sequence"/>
</dbReference>
<dbReference type="InterPro" id="IPR017850">
    <property type="entry name" value="Alkaline_phosphatase_core_sf"/>
</dbReference>
<reference evidence="2 3" key="1">
    <citation type="submission" date="2013-03" db="EMBL/GenBank/DDBJ databases">
        <title>The Genome Sequence of Exophiala aquamarina CBS 119918.</title>
        <authorList>
            <consortium name="The Broad Institute Genomics Platform"/>
            <person name="Cuomo C."/>
            <person name="de Hoog S."/>
            <person name="Gorbushina A."/>
            <person name="Walker B."/>
            <person name="Young S.K."/>
            <person name="Zeng Q."/>
            <person name="Gargeya S."/>
            <person name="Fitzgerald M."/>
            <person name="Haas B."/>
            <person name="Abouelleil A."/>
            <person name="Allen A.W."/>
            <person name="Alvarado L."/>
            <person name="Arachchi H.M."/>
            <person name="Berlin A.M."/>
            <person name="Chapman S.B."/>
            <person name="Gainer-Dewar J."/>
            <person name="Goldberg J."/>
            <person name="Griggs A."/>
            <person name="Gujja S."/>
            <person name="Hansen M."/>
            <person name="Howarth C."/>
            <person name="Imamovic A."/>
            <person name="Ireland A."/>
            <person name="Larimer J."/>
            <person name="McCowan C."/>
            <person name="Murphy C."/>
            <person name="Pearson M."/>
            <person name="Poon T.W."/>
            <person name="Priest M."/>
            <person name="Roberts A."/>
            <person name="Saif S."/>
            <person name="Shea T."/>
            <person name="Sisk P."/>
            <person name="Sykes S."/>
            <person name="Wortman J."/>
            <person name="Nusbaum C."/>
            <person name="Birren B."/>
        </authorList>
    </citation>
    <scope>NUCLEOTIDE SEQUENCE [LARGE SCALE GENOMIC DNA]</scope>
    <source>
        <strain evidence="2 3">CBS 119918</strain>
    </source>
</reference>
<dbReference type="InterPro" id="IPR006674">
    <property type="entry name" value="HD_domain"/>
</dbReference>
<keyword evidence="3" id="KW-1185">Reference proteome</keyword>
<dbReference type="CDD" id="cd16018">
    <property type="entry name" value="Enpp"/>
    <property type="match status" value="1"/>
</dbReference>
<dbReference type="PANTHER" id="PTHR40202:SF1">
    <property type="entry name" value="HD DOMAIN-CONTAINING PROTEIN"/>
    <property type="match status" value="1"/>
</dbReference>
<evidence type="ECO:0000313" key="2">
    <source>
        <dbReference type="EMBL" id="KEF51350.1"/>
    </source>
</evidence>
<dbReference type="GO" id="GO:0047400">
    <property type="term" value="F:phosphonoacetate hydrolase activity"/>
    <property type="evidence" value="ECO:0007669"/>
    <property type="project" value="InterPro"/>
</dbReference>